<proteinExistence type="inferred from homology"/>
<evidence type="ECO:0000256" key="2">
    <source>
        <dbReference type="SAM" id="MobiDB-lite"/>
    </source>
</evidence>
<feature type="region of interest" description="Disordered" evidence="2">
    <location>
        <begin position="1"/>
        <end position="20"/>
    </location>
</feature>
<dbReference type="Proteomes" id="UP001372338">
    <property type="component" value="Unassembled WGS sequence"/>
</dbReference>
<dbReference type="InterPro" id="IPR000073">
    <property type="entry name" value="AB_hydrolase_1"/>
</dbReference>
<dbReference type="Gene3D" id="3.40.50.1820">
    <property type="entry name" value="alpha/beta hydrolase"/>
    <property type="match status" value="1"/>
</dbReference>
<dbReference type="EMBL" id="JAYWIO010000004">
    <property type="protein sequence ID" value="KAK7270366.1"/>
    <property type="molecule type" value="Genomic_DNA"/>
</dbReference>
<comment type="similarity">
    <text evidence="1">Belongs to the AB hydrolase superfamily. AB hydrolase 4 family.</text>
</comment>
<sequence>MDCDPSSSSLSSSSSSSSSPCPSDAYMLLYSALSQIPIHHYFIATAFILIAYLYNFIECHFVQDLFSAFRGSSVDLTYNSCSQIYHGVVSKCRILHGRYFPTPWLSSPHLQTCFLNFFGRPPLFNYQRQLFTTPDGGTLALDWLMSSDVSGGAVHTDNVVSKDEPTPIVIVIPGLTSDSSSAYLKHLAYHTAKRGWNVVVCNHRGLGGVSITSDCFYNAGWTEDVRTVIKYLHKEQPMTTLFLVGTSIGANILIKFLGEDGENIPVAGAVGVCSPWDLLIGDRFITRRRVQKFYDRALAIGLQGYAKLHQPLFSRLANWEGIEKSLTIRDFDNHATRIVGKYETVDTYYRRCSSAIYVQSVSIPLLCISALDDPVCTREAIPWDECRANKNVVLATVKHGGHLAFFEGITASGLWWVRAVNEFLSVLQSSQYMHVQKKISKPSTPMDSSIDQGPYVNVTEDGMVAALNKEPTIGNVEELHVIQDTQNETHDRVPEEKVDEQDELVTNAKSGDSSGIAQMSSAHDAMVLDVIKPLKRYVGQLSRQSRWSFWLLVYIAITTSWPLVGSALYFVFGKKIRDILLGGLARR</sequence>
<protein>
    <recommendedName>
        <fullName evidence="4">AB hydrolase-1 domain-containing protein</fullName>
    </recommendedName>
</protein>
<evidence type="ECO:0000256" key="1">
    <source>
        <dbReference type="ARBA" id="ARBA00010884"/>
    </source>
</evidence>
<dbReference type="InterPro" id="IPR029058">
    <property type="entry name" value="AB_hydrolase_fold"/>
</dbReference>
<organism evidence="5 6">
    <name type="scientific">Crotalaria pallida</name>
    <name type="common">Smooth rattlebox</name>
    <name type="synonym">Crotalaria striata</name>
    <dbReference type="NCBI Taxonomy" id="3830"/>
    <lineage>
        <taxon>Eukaryota</taxon>
        <taxon>Viridiplantae</taxon>
        <taxon>Streptophyta</taxon>
        <taxon>Embryophyta</taxon>
        <taxon>Tracheophyta</taxon>
        <taxon>Spermatophyta</taxon>
        <taxon>Magnoliopsida</taxon>
        <taxon>eudicotyledons</taxon>
        <taxon>Gunneridae</taxon>
        <taxon>Pentapetalae</taxon>
        <taxon>rosids</taxon>
        <taxon>fabids</taxon>
        <taxon>Fabales</taxon>
        <taxon>Fabaceae</taxon>
        <taxon>Papilionoideae</taxon>
        <taxon>50 kb inversion clade</taxon>
        <taxon>genistoids sensu lato</taxon>
        <taxon>core genistoids</taxon>
        <taxon>Crotalarieae</taxon>
        <taxon>Crotalaria</taxon>
    </lineage>
</organism>
<dbReference type="FunFam" id="3.40.50.1820:FF:000071">
    <property type="entry name" value="Embryogenesis-associated protein EMB8"/>
    <property type="match status" value="1"/>
</dbReference>
<keyword evidence="3" id="KW-0812">Transmembrane</keyword>
<evidence type="ECO:0000313" key="5">
    <source>
        <dbReference type="EMBL" id="KAK7270366.1"/>
    </source>
</evidence>
<dbReference type="InterPro" id="IPR050960">
    <property type="entry name" value="AB_hydrolase_4_sf"/>
</dbReference>
<evidence type="ECO:0000259" key="4">
    <source>
        <dbReference type="Pfam" id="PF00561"/>
    </source>
</evidence>
<evidence type="ECO:0000313" key="6">
    <source>
        <dbReference type="Proteomes" id="UP001372338"/>
    </source>
</evidence>
<keyword evidence="6" id="KW-1185">Reference proteome</keyword>
<dbReference type="PANTHER" id="PTHR10794">
    <property type="entry name" value="ABHYDROLASE DOMAIN-CONTAINING PROTEIN"/>
    <property type="match status" value="1"/>
</dbReference>
<dbReference type="Pfam" id="PF00561">
    <property type="entry name" value="Abhydrolase_1"/>
    <property type="match status" value="1"/>
</dbReference>
<dbReference type="SUPFAM" id="SSF53474">
    <property type="entry name" value="alpha/beta-Hydrolases"/>
    <property type="match status" value="1"/>
</dbReference>
<accession>A0AAN9F7M9</accession>
<dbReference type="AlphaFoldDB" id="A0AAN9F7M9"/>
<feature type="transmembrane region" description="Helical" evidence="3">
    <location>
        <begin position="38"/>
        <end position="57"/>
    </location>
</feature>
<keyword evidence="3" id="KW-1133">Transmembrane helix</keyword>
<name>A0AAN9F7M9_CROPI</name>
<evidence type="ECO:0000256" key="3">
    <source>
        <dbReference type="SAM" id="Phobius"/>
    </source>
</evidence>
<dbReference type="GO" id="GO:0034338">
    <property type="term" value="F:short-chain carboxylesterase activity"/>
    <property type="evidence" value="ECO:0007669"/>
    <property type="project" value="TreeGrafter"/>
</dbReference>
<dbReference type="GO" id="GO:0047372">
    <property type="term" value="F:monoacylglycerol lipase activity"/>
    <property type="evidence" value="ECO:0007669"/>
    <property type="project" value="TreeGrafter"/>
</dbReference>
<comment type="caution">
    <text evidence="5">The sequence shown here is derived from an EMBL/GenBank/DDBJ whole genome shotgun (WGS) entry which is preliminary data.</text>
</comment>
<feature type="domain" description="AB hydrolase-1" evidence="4">
    <location>
        <begin position="167"/>
        <end position="408"/>
    </location>
</feature>
<dbReference type="PANTHER" id="PTHR10794:SF63">
    <property type="entry name" value="ALPHA_BETA HYDROLASE 1, ISOFORM A"/>
    <property type="match status" value="1"/>
</dbReference>
<feature type="transmembrane region" description="Helical" evidence="3">
    <location>
        <begin position="547"/>
        <end position="572"/>
    </location>
</feature>
<gene>
    <name evidence="5" type="ORF">RIF29_23450</name>
</gene>
<reference evidence="5 6" key="1">
    <citation type="submission" date="2024-01" db="EMBL/GenBank/DDBJ databases">
        <title>The genomes of 5 underutilized Papilionoideae crops provide insights into root nodulation and disease resistanc.</title>
        <authorList>
            <person name="Yuan L."/>
        </authorList>
    </citation>
    <scope>NUCLEOTIDE SEQUENCE [LARGE SCALE GENOMIC DNA]</scope>
    <source>
        <strain evidence="5">ZHUSHIDOU_FW_LH</strain>
        <tissue evidence="5">Leaf</tissue>
    </source>
</reference>
<keyword evidence="3" id="KW-0472">Membrane</keyword>